<protein>
    <submittedName>
        <fullName evidence="8">Na(+) H(+) antiporter subunit C</fullName>
    </submittedName>
</protein>
<evidence type="ECO:0000256" key="3">
    <source>
        <dbReference type="ARBA" id="ARBA00022475"/>
    </source>
</evidence>
<accession>A0A1R4ICG2</accession>
<dbReference type="PANTHER" id="PTHR34583:SF2">
    <property type="entry name" value="ANTIPORTER SUBUNIT MNHC2-RELATED"/>
    <property type="match status" value="1"/>
</dbReference>
<dbReference type="InterPro" id="IPR050601">
    <property type="entry name" value="CPA3_antiporter_subunitC"/>
</dbReference>
<dbReference type="Pfam" id="PF00420">
    <property type="entry name" value="Oxidored_q2"/>
    <property type="match status" value="1"/>
</dbReference>
<feature type="transmembrane region" description="Helical" evidence="7">
    <location>
        <begin position="28"/>
        <end position="50"/>
    </location>
</feature>
<comment type="subcellular location">
    <subcellularLocation>
        <location evidence="1">Cell membrane</location>
        <topology evidence="1">Multi-pass membrane protein</topology>
    </subcellularLocation>
</comment>
<gene>
    <name evidence="8" type="ORF">FM125_01380</name>
</gene>
<keyword evidence="6 7" id="KW-0472">Membrane</keyword>
<evidence type="ECO:0000313" key="9">
    <source>
        <dbReference type="Proteomes" id="UP000196230"/>
    </source>
</evidence>
<dbReference type="InterPro" id="IPR039428">
    <property type="entry name" value="NUOK/Mnh_C1-like"/>
</dbReference>
<proteinExistence type="inferred from homology"/>
<dbReference type="EMBL" id="FUKP01000009">
    <property type="protein sequence ID" value="SJN17284.1"/>
    <property type="molecule type" value="Genomic_DNA"/>
</dbReference>
<organism evidence="8 9">
    <name type="scientific">Micrococcus lylae</name>
    <dbReference type="NCBI Taxonomy" id="1273"/>
    <lineage>
        <taxon>Bacteria</taxon>
        <taxon>Bacillati</taxon>
        <taxon>Actinomycetota</taxon>
        <taxon>Actinomycetes</taxon>
        <taxon>Micrococcales</taxon>
        <taxon>Micrococcaceae</taxon>
        <taxon>Micrococcus</taxon>
    </lineage>
</organism>
<reference evidence="8 9" key="1">
    <citation type="submission" date="2017-02" db="EMBL/GenBank/DDBJ databases">
        <authorList>
            <person name="Peterson S.W."/>
        </authorList>
    </citation>
    <scope>NUCLEOTIDE SEQUENCE [LARGE SCALE GENOMIC DNA]</scope>
    <source>
        <strain evidence="8 9">2B3F</strain>
    </source>
</reference>
<evidence type="ECO:0000256" key="2">
    <source>
        <dbReference type="ARBA" id="ARBA00010388"/>
    </source>
</evidence>
<evidence type="ECO:0000256" key="4">
    <source>
        <dbReference type="ARBA" id="ARBA00022692"/>
    </source>
</evidence>
<evidence type="ECO:0000256" key="5">
    <source>
        <dbReference type="ARBA" id="ARBA00022989"/>
    </source>
</evidence>
<dbReference type="Proteomes" id="UP000196230">
    <property type="component" value="Unassembled WGS sequence"/>
</dbReference>
<dbReference type="Gene3D" id="1.10.287.3510">
    <property type="match status" value="1"/>
</dbReference>
<sequence length="109" mass="11648">MMILALTVGLLIGTGAWMVLQREMVRAIFGLTLISHGVNLLLLTTGVPAWRQEPLTDGADIRQVADALPQAFVLTAIVISMASSILMLALAVIGRDDDQTVPPETGEDH</sequence>
<evidence type="ECO:0000256" key="1">
    <source>
        <dbReference type="ARBA" id="ARBA00004651"/>
    </source>
</evidence>
<keyword evidence="4 7" id="KW-0812">Transmembrane</keyword>
<dbReference type="GO" id="GO:0005886">
    <property type="term" value="C:plasma membrane"/>
    <property type="evidence" value="ECO:0007669"/>
    <property type="project" value="UniProtKB-SubCell"/>
</dbReference>
<comment type="similarity">
    <text evidence="2">Belongs to the CPA3 antiporters (TC 2.A.63) subunit C family.</text>
</comment>
<evidence type="ECO:0000313" key="8">
    <source>
        <dbReference type="EMBL" id="SJN17284.1"/>
    </source>
</evidence>
<dbReference type="PANTHER" id="PTHR34583">
    <property type="entry name" value="ANTIPORTER SUBUNIT MNHC2-RELATED"/>
    <property type="match status" value="1"/>
</dbReference>
<name>A0A1R4ICG2_9MICC</name>
<keyword evidence="3" id="KW-1003">Cell membrane</keyword>
<evidence type="ECO:0000256" key="6">
    <source>
        <dbReference type="ARBA" id="ARBA00023136"/>
    </source>
</evidence>
<feature type="transmembrane region" description="Helical" evidence="7">
    <location>
        <begin position="71"/>
        <end position="93"/>
    </location>
</feature>
<evidence type="ECO:0000256" key="7">
    <source>
        <dbReference type="SAM" id="Phobius"/>
    </source>
</evidence>
<dbReference type="AlphaFoldDB" id="A0A1R4ICG2"/>
<keyword evidence="5 7" id="KW-1133">Transmembrane helix</keyword>